<keyword evidence="4" id="KW-1185">Reference proteome</keyword>
<accession>A0A9W8JCU0</accession>
<feature type="coiled-coil region" evidence="1">
    <location>
        <begin position="196"/>
        <end position="292"/>
    </location>
</feature>
<dbReference type="Gene3D" id="1.20.1170.10">
    <property type="match status" value="1"/>
</dbReference>
<dbReference type="EMBL" id="JANBPK010000927">
    <property type="protein sequence ID" value="KAJ2928413.1"/>
    <property type="molecule type" value="Genomic_DNA"/>
</dbReference>
<sequence length="449" mass="49697">MWVMIPAEKASTTEDQQGEKASIIGDLDSIASSGPSSPKEADRTVDLTKRLTLRDARDSGKLNVTEALVSAFRGEDSQKLIDEIHDMAGTINDLDTSFERVYRLLLRTNGNKYKDTDGNMVGYAPRWYQYHEASITPPPSVSVPIDHFHVQAFRQFITESKNIASVGKCYAERYAQEVPEKLDKLQRILEDPRTETETLEETRKRANKTIQLLEASINVDMNDTETRARKLGANFEELSERMKILSQELRQDFNRLAMGGNAGITETAEESVRSAQKKLNEIEQEIVSYSAIAIGASTCVAGIGCFACTTCASTILPAHAISVASVRHAQTSVNAYELITETEDCLRLNYGRLPCKIGIAQESYSSYKRIVGGGGEAGAHSRDCRATKADLDVMLAGVLARHEETAEYTTKVDERSIPLWMGSWPECKRVTMMRNALIQGIDVAVALVE</sequence>
<name>A0A9W8JCU0_9AGAR</name>
<dbReference type="AlphaFoldDB" id="A0A9W8JCU0"/>
<reference evidence="3" key="1">
    <citation type="submission" date="2022-06" db="EMBL/GenBank/DDBJ databases">
        <title>Genome Sequence of Candolleomyces eurysporus.</title>
        <authorList>
            <person name="Buettner E."/>
        </authorList>
    </citation>
    <scope>NUCLEOTIDE SEQUENCE</scope>
    <source>
        <strain evidence="3">VTCC 930004</strain>
    </source>
</reference>
<gene>
    <name evidence="3" type="ORF">H1R20_g8685</name>
</gene>
<evidence type="ECO:0000256" key="2">
    <source>
        <dbReference type="SAM" id="MobiDB-lite"/>
    </source>
</evidence>
<protein>
    <submittedName>
        <fullName evidence="3">Uncharacterized protein</fullName>
    </submittedName>
</protein>
<proteinExistence type="predicted"/>
<feature type="non-terminal residue" evidence="3">
    <location>
        <position position="1"/>
    </location>
</feature>
<evidence type="ECO:0000313" key="3">
    <source>
        <dbReference type="EMBL" id="KAJ2928413.1"/>
    </source>
</evidence>
<keyword evidence="1" id="KW-0175">Coiled coil</keyword>
<comment type="caution">
    <text evidence="3">The sequence shown here is derived from an EMBL/GenBank/DDBJ whole genome shotgun (WGS) entry which is preliminary data.</text>
</comment>
<evidence type="ECO:0000256" key="1">
    <source>
        <dbReference type="SAM" id="Coils"/>
    </source>
</evidence>
<dbReference type="Proteomes" id="UP001140091">
    <property type="component" value="Unassembled WGS sequence"/>
</dbReference>
<feature type="region of interest" description="Disordered" evidence="2">
    <location>
        <begin position="1"/>
        <end position="44"/>
    </location>
</feature>
<evidence type="ECO:0000313" key="4">
    <source>
        <dbReference type="Proteomes" id="UP001140091"/>
    </source>
</evidence>
<organism evidence="3 4">
    <name type="scientific">Candolleomyces eurysporus</name>
    <dbReference type="NCBI Taxonomy" id="2828524"/>
    <lineage>
        <taxon>Eukaryota</taxon>
        <taxon>Fungi</taxon>
        <taxon>Dikarya</taxon>
        <taxon>Basidiomycota</taxon>
        <taxon>Agaricomycotina</taxon>
        <taxon>Agaricomycetes</taxon>
        <taxon>Agaricomycetidae</taxon>
        <taxon>Agaricales</taxon>
        <taxon>Agaricineae</taxon>
        <taxon>Psathyrellaceae</taxon>
        <taxon>Candolleomyces</taxon>
    </lineage>
</organism>